<feature type="chain" id="PRO_5021980526" evidence="6">
    <location>
        <begin position="33"/>
        <end position="602"/>
    </location>
</feature>
<comment type="similarity">
    <text evidence="4">Belongs to the bacterial secretin family.</text>
</comment>
<reference evidence="8 9" key="1">
    <citation type="submission" date="2017-05" db="EMBL/GenBank/DDBJ databases">
        <authorList>
            <person name="Varghese N."/>
            <person name="Submissions S."/>
        </authorList>
    </citation>
    <scope>NUCLEOTIDE SEQUENCE [LARGE SCALE GENOMIC DNA]</scope>
    <source>
        <strain evidence="8 9">DSM 21985</strain>
    </source>
</reference>
<dbReference type="AlphaFoldDB" id="A0A521AL24"/>
<dbReference type="RefSeq" id="WP_142452735.1">
    <property type="nucleotide sequence ID" value="NZ_FXTP01000001.1"/>
</dbReference>
<dbReference type="InterPro" id="IPR050810">
    <property type="entry name" value="Bact_Secretion_Sys_Channel"/>
</dbReference>
<keyword evidence="2 6" id="KW-0732">Signal</keyword>
<dbReference type="GO" id="GO:0042834">
    <property type="term" value="F:peptidoglycan binding"/>
    <property type="evidence" value="ECO:0007669"/>
    <property type="project" value="InterPro"/>
</dbReference>
<evidence type="ECO:0000256" key="2">
    <source>
        <dbReference type="ARBA" id="ARBA00022729"/>
    </source>
</evidence>
<evidence type="ECO:0000256" key="6">
    <source>
        <dbReference type="SAM" id="SignalP"/>
    </source>
</evidence>
<feature type="domain" description="Type II/III secretion system secretin-like" evidence="7">
    <location>
        <begin position="243"/>
        <end position="402"/>
    </location>
</feature>
<dbReference type="SUPFAM" id="SSF110997">
    <property type="entry name" value="Sporulation related repeat"/>
    <property type="match status" value="1"/>
</dbReference>
<evidence type="ECO:0000256" key="5">
    <source>
        <dbReference type="SAM" id="MobiDB-lite"/>
    </source>
</evidence>
<feature type="signal peptide" evidence="6">
    <location>
        <begin position="1"/>
        <end position="32"/>
    </location>
</feature>
<feature type="compositionally biased region" description="Acidic residues" evidence="5">
    <location>
        <begin position="457"/>
        <end position="487"/>
    </location>
</feature>
<dbReference type="Pfam" id="PF00263">
    <property type="entry name" value="Secretin"/>
    <property type="match status" value="1"/>
</dbReference>
<dbReference type="PANTHER" id="PTHR30332">
    <property type="entry name" value="PROBABLE GENERAL SECRETION PATHWAY PROTEIN D"/>
    <property type="match status" value="1"/>
</dbReference>
<sequence length="602" mass="67593">MKTVKKMSYAYSTAFALFLCMAVFSTGQQVMAQEIIDPLREYTNPEEVVTFDRNTSYTEAIEVINTFAQEFDDKFIVDNTARSGELGVNLPPMHWKDALRYILRFENLQLTEYEDFYEISVPKEEANVSKQANATGVGQQSEILATTDTREVRINATFFEGNKRALQEIGIDWSTLTSDIPENLSEFVSGEGGETVPSSTLNDQFVAVNSFNASSVSQNAFNAMVNFGEFGPGISVQALFSAFEADNLGKVLATPSIKVVDGQEGNIQVGQDFSIKQRDIAGNVTDNFVSTGTILTVTPNIITQGDTSFIYLDLEVERSTAQPDVVSTIVNKQEATTSAILMDGESTYVAGLYRTEETSVRRGVPILKDLPGWFFGLRYLFGYNSNDYLENELIIIVQAELIEPVKTRISNKLETKRDVLNSTRDRMRNDLDRVFESAESPFPPEDDAAAKSQDSVAAEEEVLEPEVTETETTDEPELTEEQQEMAEELSMPVEHPELMMVVPKAFDLNEFLERQQNGEVVEETDSDLKYFVIGGSFLVPRNAQNFKETLAEEGWDTRILFNPETRFNYVAYEGFSDFDEAVERTLELRGSINDEAWLFTLR</sequence>
<dbReference type="InterPro" id="IPR036680">
    <property type="entry name" value="SPOR-like_sf"/>
</dbReference>
<dbReference type="Proteomes" id="UP000317557">
    <property type="component" value="Unassembled WGS sequence"/>
</dbReference>
<gene>
    <name evidence="8" type="ORF">SAMN06265219_101215</name>
</gene>
<evidence type="ECO:0000256" key="3">
    <source>
        <dbReference type="ARBA" id="ARBA00023136"/>
    </source>
</evidence>
<name>A0A521AL24_9BACT</name>
<evidence type="ECO:0000313" key="8">
    <source>
        <dbReference type="EMBL" id="SMO35492.1"/>
    </source>
</evidence>
<evidence type="ECO:0000259" key="7">
    <source>
        <dbReference type="Pfam" id="PF00263"/>
    </source>
</evidence>
<organism evidence="8 9">
    <name type="scientific">Gracilimonas mengyeensis</name>
    <dbReference type="NCBI Taxonomy" id="1302730"/>
    <lineage>
        <taxon>Bacteria</taxon>
        <taxon>Pseudomonadati</taxon>
        <taxon>Balneolota</taxon>
        <taxon>Balneolia</taxon>
        <taxon>Balneolales</taxon>
        <taxon>Balneolaceae</taxon>
        <taxon>Gracilimonas</taxon>
    </lineage>
</organism>
<dbReference type="OrthoDB" id="1522045at2"/>
<keyword evidence="9" id="KW-1185">Reference proteome</keyword>
<accession>A0A521AL24</accession>
<evidence type="ECO:0000256" key="4">
    <source>
        <dbReference type="RuleBase" id="RU004003"/>
    </source>
</evidence>
<protein>
    <submittedName>
        <fullName evidence="8">Type II and III secretion system protein</fullName>
    </submittedName>
</protein>
<feature type="region of interest" description="Disordered" evidence="5">
    <location>
        <begin position="437"/>
        <end position="488"/>
    </location>
</feature>
<dbReference type="InterPro" id="IPR004846">
    <property type="entry name" value="T2SS/T3SS_dom"/>
</dbReference>
<evidence type="ECO:0000256" key="1">
    <source>
        <dbReference type="ARBA" id="ARBA00004370"/>
    </source>
</evidence>
<dbReference type="PANTHER" id="PTHR30332:SF24">
    <property type="entry name" value="SECRETIN GSPD-RELATED"/>
    <property type="match status" value="1"/>
</dbReference>
<dbReference type="GO" id="GO:0009306">
    <property type="term" value="P:protein secretion"/>
    <property type="evidence" value="ECO:0007669"/>
    <property type="project" value="InterPro"/>
</dbReference>
<dbReference type="EMBL" id="FXTP01000001">
    <property type="protein sequence ID" value="SMO35492.1"/>
    <property type="molecule type" value="Genomic_DNA"/>
</dbReference>
<proteinExistence type="inferred from homology"/>
<comment type="subcellular location">
    <subcellularLocation>
        <location evidence="1">Membrane</location>
    </subcellularLocation>
</comment>
<keyword evidence="3" id="KW-0472">Membrane</keyword>
<dbReference type="GO" id="GO:0015627">
    <property type="term" value="C:type II protein secretion system complex"/>
    <property type="evidence" value="ECO:0007669"/>
    <property type="project" value="TreeGrafter"/>
</dbReference>
<evidence type="ECO:0000313" key="9">
    <source>
        <dbReference type="Proteomes" id="UP000317557"/>
    </source>
</evidence>
<dbReference type="GO" id="GO:0016020">
    <property type="term" value="C:membrane"/>
    <property type="evidence" value="ECO:0007669"/>
    <property type="project" value="UniProtKB-SubCell"/>
</dbReference>